<gene>
    <name evidence="2" type="ORF">I6I10_11360</name>
    <name evidence="3" type="ORF">I6J21_04765</name>
</gene>
<evidence type="ECO:0000313" key="2">
    <source>
        <dbReference type="EMBL" id="QQB46038.1"/>
    </source>
</evidence>
<evidence type="ECO:0000313" key="4">
    <source>
        <dbReference type="Proteomes" id="UP000596145"/>
    </source>
</evidence>
<dbReference type="GeneID" id="92759708"/>
<dbReference type="Proteomes" id="UP000617681">
    <property type="component" value="Chromosome"/>
</dbReference>
<dbReference type="EMBL" id="CP069534">
    <property type="protein sequence ID" value="QRP71451.1"/>
    <property type="molecule type" value="Genomic_DNA"/>
</dbReference>
<dbReference type="AlphaFoldDB" id="A0A7T4JUM8"/>
<keyword evidence="1" id="KW-0812">Transmembrane</keyword>
<name>A0A7T4JUM8_9CORY</name>
<proteinExistence type="predicted"/>
<keyword evidence="1" id="KW-0472">Membrane</keyword>
<feature type="transmembrane region" description="Helical" evidence="1">
    <location>
        <begin position="31"/>
        <end position="48"/>
    </location>
</feature>
<sequence>MNTSSISPNAIAVALCGLAISGYVAVAHESVWGFVILLALTPVGAFLVNRAKTNGTSET</sequence>
<keyword evidence="1" id="KW-1133">Transmembrane helix</keyword>
<accession>A0A7T4JUM8</accession>
<evidence type="ECO:0000256" key="1">
    <source>
        <dbReference type="SAM" id="Phobius"/>
    </source>
</evidence>
<dbReference type="Proteomes" id="UP000596145">
    <property type="component" value="Chromosome"/>
</dbReference>
<feature type="transmembrane region" description="Helical" evidence="1">
    <location>
        <begin position="7"/>
        <end position="25"/>
    </location>
</feature>
<dbReference type="RefSeq" id="WP_005395902.1">
    <property type="nucleotide sequence ID" value="NZ_CP066007.1"/>
</dbReference>
<dbReference type="EMBL" id="CP066007">
    <property type="protein sequence ID" value="QQB46038.1"/>
    <property type="molecule type" value="Genomic_DNA"/>
</dbReference>
<protein>
    <submittedName>
        <fullName evidence="2">Uncharacterized protein</fullName>
    </submittedName>
</protein>
<evidence type="ECO:0000313" key="3">
    <source>
        <dbReference type="EMBL" id="QRP71451.1"/>
    </source>
</evidence>
<organism evidence="2 4">
    <name type="scientific">Corynebacterium glucuronolyticum</name>
    <dbReference type="NCBI Taxonomy" id="39791"/>
    <lineage>
        <taxon>Bacteria</taxon>
        <taxon>Bacillati</taxon>
        <taxon>Actinomycetota</taxon>
        <taxon>Actinomycetes</taxon>
        <taxon>Mycobacteriales</taxon>
        <taxon>Corynebacteriaceae</taxon>
        <taxon>Corynebacterium</taxon>
    </lineage>
</organism>
<reference evidence="2 4" key="1">
    <citation type="submission" date="2020-12" db="EMBL/GenBank/DDBJ databases">
        <title>FDA dAtabase for Regulatory Grade micrObial Sequences (FDA-ARGOS): Supporting development and validation of Infectious Disease Dx tests.</title>
        <authorList>
            <person name="Sproer C."/>
            <person name="Gronow S."/>
            <person name="Severitt S."/>
            <person name="Schroder I."/>
            <person name="Tallon L."/>
            <person name="Sadzewicz L."/>
            <person name="Zhao X."/>
            <person name="Boylan J."/>
            <person name="Ott S."/>
            <person name="Bowen H."/>
            <person name="Vavikolanu K."/>
            <person name="Mehta A."/>
            <person name="Aluvathingal J."/>
            <person name="Nadendla S."/>
            <person name="Lowell S."/>
            <person name="Myers T."/>
            <person name="Yan Y."/>
            <person name="Sichtig H."/>
        </authorList>
    </citation>
    <scope>NUCLEOTIDE SEQUENCE [LARGE SCALE GENOMIC DNA]</scope>
    <source>
        <strain evidence="2 4">FDAARGOS_1053</strain>
        <strain evidence="3">FDAARGOS_1191</strain>
    </source>
</reference>